<protein>
    <recommendedName>
        <fullName evidence="10">Ribosomal RNA small subunit methyltransferase E</fullName>
        <ecNumber evidence="10">2.1.1.193</ecNumber>
    </recommendedName>
</protein>
<feature type="domain" description="Ribosomal RNA small subunit methyltransferase E methyltransferase" evidence="11">
    <location>
        <begin position="74"/>
        <end position="234"/>
    </location>
</feature>
<dbReference type="InterPro" id="IPR046886">
    <property type="entry name" value="RsmE_MTase_dom"/>
</dbReference>
<gene>
    <name evidence="12" type="ORF">ACFOEB_08075</name>
</gene>
<dbReference type="CDD" id="cd18084">
    <property type="entry name" value="RsmE-like"/>
    <property type="match status" value="1"/>
</dbReference>
<dbReference type="Gene3D" id="3.40.1280.10">
    <property type="match status" value="1"/>
</dbReference>
<evidence type="ECO:0000256" key="8">
    <source>
        <dbReference type="ARBA" id="ARBA00025699"/>
    </source>
</evidence>
<dbReference type="RefSeq" id="WP_382415710.1">
    <property type="nucleotide sequence ID" value="NZ_AP031500.1"/>
</dbReference>
<evidence type="ECO:0000256" key="9">
    <source>
        <dbReference type="ARBA" id="ARBA00047944"/>
    </source>
</evidence>
<accession>A0ABV7HRJ1</accession>
<dbReference type="SUPFAM" id="SSF75217">
    <property type="entry name" value="alpha/beta knot"/>
    <property type="match status" value="1"/>
</dbReference>
<evidence type="ECO:0000313" key="12">
    <source>
        <dbReference type="EMBL" id="MFC3155155.1"/>
    </source>
</evidence>
<dbReference type="NCBIfam" id="TIGR00046">
    <property type="entry name" value="RsmE family RNA methyltransferase"/>
    <property type="match status" value="1"/>
</dbReference>
<keyword evidence="6 10" id="KW-0808">Transferase</keyword>
<reference evidence="13" key="1">
    <citation type="journal article" date="2019" name="Int. J. Syst. Evol. Microbiol.">
        <title>The Global Catalogue of Microorganisms (GCM) 10K type strain sequencing project: providing services to taxonomists for standard genome sequencing and annotation.</title>
        <authorList>
            <consortium name="The Broad Institute Genomics Platform"/>
            <consortium name="The Broad Institute Genome Sequencing Center for Infectious Disease"/>
            <person name="Wu L."/>
            <person name="Ma J."/>
        </authorList>
    </citation>
    <scope>NUCLEOTIDE SEQUENCE [LARGE SCALE GENOMIC DNA]</scope>
    <source>
        <strain evidence="13">KCTC 52141</strain>
    </source>
</reference>
<comment type="caution">
    <text evidence="12">The sequence shown here is derived from an EMBL/GenBank/DDBJ whole genome shotgun (WGS) entry which is preliminary data.</text>
</comment>
<evidence type="ECO:0000313" key="13">
    <source>
        <dbReference type="Proteomes" id="UP001595548"/>
    </source>
</evidence>
<dbReference type="Pfam" id="PF04452">
    <property type="entry name" value="Methyltrans_RNA"/>
    <property type="match status" value="1"/>
</dbReference>
<evidence type="ECO:0000256" key="6">
    <source>
        <dbReference type="ARBA" id="ARBA00022679"/>
    </source>
</evidence>
<dbReference type="EMBL" id="JBHRTL010000006">
    <property type="protein sequence ID" value="MFC3155155.1"/>
    <property type="molecule type" value="Genomic_DNA"/>
</dbReference>
<keyword evidence="4 10" id="KW-0698">rRNA processing</keyword>
<comment type="function">
    <text evidence="8 10">Specifically methylates the N3 position of the uracil ring of uridine 1498 (m3U1498) in 16S rRNA. Acts on the fully assembled 30S ribosomal subunit.</text>
</comment>
<dbReference type="NCBIfam" id="NF008700">
    <property type="entry name" value="PRK11713.5-4"/>
    <property type="match status" value="1"/>
</dbReference>
<evidence type="ECO:0000256" key="5">
    <source>
        <dbReference type="ARBA" id="ARBA00022603"/>
    </source>
</evidence>
<evidence type="ECO:0000256" key="7">
    <source>
        <dbReference type="ARBA" id="ARBA00022691"/>
    </source>
</evidence>
<sequence>MNLILLFADDFDAHGHAILRDSRRLDHICKVHRAKLGDTLRVGLVDGLMGSGEIIAMDGQLITLQVSLTEPVPPPSNIHLILGLPRPPMLKRTLQTIAALGVKQLTLLQSARVEKSYWQSPQLQPQKIHEELLLGLEQGCDTQFPTIHTAKRFRPFVEDQLPELIQDHDALLAHPYVTTPCPTSTNKPTLLAIGPEGGFIDNEIAMLSEAGFTGVTLGRRIMRVETVVPYLLGRLGG</sequence>
<dbReference type="Proteomes" id="UP001595548">
    <property type="component" value="Unassembled WGS sequence"/>
</dbReference>
<dbReference type="PANTHER" id="PTHR30027:SF3">
    <property type="entry name" value="16S RRNA (URACIL(1498)-N(3))-METHYLTRANSFERASE"/>
    <property type="match status" value="1"/>
</dbReference>
<dbReference type="EC" id="2.1.1.193" evidence="10"/>
<organism evidence="12 13">
    <name type="scientific">Gilvimarinus japonicus</name>
    <dbReference type="NCBI Taxonomy" id="1796469"/>
    <lineage>
        <taxon>Bacteria</taxon>
        <taxon>Pseudomonadati</taxon>
        <taxon>Pseudomonadota</taxon>
        <taxon>Gammaproteobacteria</taxon>
        <taxon>Cellvibrionales</taxon>
        <taxon>Cellvibrionaceae</taxon>
        <taxon>Gilvimarinus</taxon>
    </lineage>
</organism>
<dbReference type="InterPro" id="IPR029026">
    <property type="entry name" value="tRNA_m1G_MTases_N"/>
</dbReference>
<comment type="similarity">
    <text evidence="2 10">Belongs to the RNA methyltransferase RsmE family.</text>
</comment>
<evidence type="ECO:0000256" key="10">
    <source>
        <dbReference type="PIRNR" id="PIRNR015601"/>
    </source>
</evidence>
<dbReference type="PANTHER" id="PTHR30027">
    <property type="entry name" value="RIBOSOMAL RNA SMALL SUBUNIT METHYLTRANSFERASE E"/>
    <property type="match status" value="1"/>
</dbReference>
<dbReference type="GO" id="GO:0032259">
    <property type="term" value="P:methylation"/>
    <property type="evidence" value="ECO:0007669"/>
    <property type="project" value="UniProtKB-KW"/>
</dbReference>
<dbReference type="PIRSF" id="PIRSF015601">
    <property type="entry name" value="MTase_slr0722"/>
    <property type="match status" value="1"/>
</dbReference>
<evidence type="ECO:0000259" key="11">
    <source>
        <dbReference type="Pfam" id="PF04452"/>
    </source>
</evidence>
<evidence type="ECO:0000256" key="1">
    <source>
        <dbReference type="ARBA" id="ARBA00004496"/>
    </source>
</evidence>
<proteinExistence type="inferred from homology"/>
<keyword evidence="3 10" id="KW-0963">Cytoplasm</keyword>
<keyword evidence="7 10" id="KW-0949">S-adenosyl-L-methionine</keyword>
<name>A0ABV7HRJ1_9GAMM</name>
<keyword evidence="13" id="KW-1185">Reference proteome</keyword>
<keyword evidence="5 10" id="KW-0489">Methyltransferase</keyword>
<dbReference type="GO" id="GO:0008168">
    <property type="term" value="F:methyltransferase activity"/>
    <property type="evidence" value="ECO:0007669"/>
    <property type="project" value="UniProtKB-KW"/>
</dbReference>
<dbReference type="InterPro" id="IPR029028">
    <property type="entry name" value="Alpha/beta_knot_MTases"/>
</dbReference>
<comment type="catalytic activity">
    <reaction evidence="9 10">
        <text>uridine(1498) in 16S rRNA + S-adenosyl-L-methionine = N(3)-methyluridine(1498) in 16S rRNA + S-adenosyl-L-homocysteine + H(+)</text>
        <dbReference type="Rhea" id="RHEA:42920"/>
        <dbReference type="Rhea" id="RHEA-COMP:10283"/>
        <dbReference type="Rhea" id="RHEA-COMP:10284"/>
        <dbReference type="ChEBI" id="CHEBI:15378"/>
        <dbReference type="ChEBI" id="CHEBI:57856"/>
        <dbReference type="ChEBI" id="CHEBI:59789"/>
        <dbReference type="ChEBI" id="CHEBI:65315"/>
        <dbReference type="ChEBI" id="CHEBI:74502"/>
        <dbReference type="EC" id="2.1.1.193"/>
    </reaction>
</comment>
<evidence type="ECO:0000256" key="3">
    <source>
        <dbReference type="ARBA" id="ARBA00022490"/>
    </source>
</evidence>
<dbReference type="InterPro" id="IPR006700">
    <property type="entry name" value="RsmE"/>
</dbReference>
<evidence type="ECO:0000256" key="2">
    <source>
        <dbReference type="ARBA" id="ARBA00005528"/>
    </source>
</evidence>
<comment type="subcellular location">
    <subcellularLocation>
        <location evidence="1 10">Cytoplasm</location>
    </subcellularLocation>
</comment>
<evidence type="ECO:0000256" key="4">
    <source>
        <dbReference type="ARBA" id="ARBA00022552"/>
    </source>
</evidence>